<accession>A0A2H4Q1W4</accession>
<dbReference type="Proteomes" id="UP000198888">
    <property type="component" value="Unassembled WGS sequence"/>
</dbReference>
<protein>
    <submittedName>
        <fullName evidence="2">Uncharacterized protein</fullName>
    </submittedName>
</protein>
<organism evidence="2 3">
    <name type="scientific">Halohasta litchfieldiae</name>
    <dbReference type="NCBI Taxonomy" id="1073996"/>
    <lineage>
        <taxon>Archaea</taxon>
        <taxon>Methanobacteriati</taxon>
        <taxon>Methanobacteriota</taxon>
        <taxon>Stenosarchaea group</taxon>
        <taxon>Halobacteria</taxon>
        <taxon>Halobacteriales</taxon>
        <taxon>Haloferacaceae</taxon>
        <taxon>Halohasta</taxon>
    </lineage>
</organism>
<dbReference type="AlphaFoldDB" id="A0A1H6X8K6"/>
<proteinExistence type="predicted"/>
<evidence type="ECO:0000313" key="2">
    <source>
        <dbReference type="EMBL" id="SEJ25479.1"/>
    </source>
</evidence>
<dbReference type="EMBL" id="FNYR01000036">
    <property type="protein sequence ID" value="SEJ25479.1"/>
    <property type="molecule type" value="Genomic_DNA"/>
</dbReference>
<reference evidence="2 3" key="1">
    <citation type="submission" date="2016-10" db="EMBL/GenBank/DDBJ databases">
        <authorList>
            <person name="de Groot N.N."/>
        </authorList>
    </citation>
    <scope>NUCLEOTIDE SEQUENCE [LARGE SCALE GENOMIC DNA]</scope>
    <source>
        <strain evidence="2 3">DSM 22187</strain>
    </source>
</reference>
<feature type="region of interest" description="Disordered" evidence="1">
    <location>
        <begin position="1"/>
        <end position="28"/>
    </location>
</feature>
<evidence type="ECO:0000313" key="3">
    <source>
        <dbReference type="Proteomes" id="UP000198888"/>
    </source>
</evidence>
<gene>
    <name evidence="2" type="ORF">SAMN05444271_13612</name>
</gene>
<dbReference type="KEGG" id="hae:halTADL_1580"/>
<feature type="compositionally biased region" description="Basic and acidic residues" evidence="1">
    <location>
        <begin position="1"/>
        <end position="16"/>
    </location>
</feature>
<name>A0A1H6X8K6_9EURY</name>
<evidence type="ECO:0000256" key="1">
    <source>
        <dbReference type="SAM" id="MobiDB-lite"/>
    </source>
</evidence>
<sequence length="197" mass="21742">MSREINRLDTVDRKQTAEPTVETGTSESVEWRDISVDTDRATETATQSSSVADRIQVLTGEPLTIETGDITATLVGVAQVRIDDLVYAHQRNGIVSSTRTCALFDVENTSNAPIHWMSRQTKFIGSDGYTYRQANLSLDPSRLGAGCFSRQVEVEPGCRARIITPVEQLPPRVDVKKVVHTISPRGRLGNQRLAFSL</sequence>
<keyword evidence="3" id="KW-1185">Reference proteome</keyword>
<accession>A0A1H6X8K6</accession>